<feature type="compositionally biased region" description="Gly residues" evidence="1">
    <location>
        <begin position="52"/>
        <end position="61"/>
    </location>
</feature>
<proteinExistence type="predicted"/>
<dbReference type="Proteomes" id="UP001497516">
    <property type="component" value="Chromosome 8"/>
</dbReference>
<dbReference type="EMBL" id="OZ034821">
    <property type="protein sequence ID" value="CAL1407243.1"/>
    <property type="molecule type" value="Genomic_DNA"/>
</dbReference>
<name>A0AAV2GC00_9ROSI</name>
<gene>
    <name evidence="2" type="ORF">LTRI10_LOCUS46922</name>
</gene>
<keyword evidence="3" id="KW-1185">Reference proteome</keyword>
<evidence type="ECO:0000256" key="1">
    <source>
        <dbReference type="SAM" id="MobiDB-lite"/>
    </source>
</evidence>
<evidence type="ECO:0000313" key="3">
    <source>
        <dbReference type="Proteomes" id="UP001497516"/>
    </source>
</evidence>
<accession>A0AAV2GC00</accession>
<evidence type="ECO:0000313" key="2">
    <source>
        <dbReference type="EMBL" id="CAL1407243.1"/>
    </source>
</evidence>
<organism evidence="2 3">
    <name type="scientific">Linum trigynum</name>
    <dbReference type="NCBI Taxonomy" id="586398"/>
    <lineage>
        <taxon>Eukaryota</taxon>
        <taxon>Viridiplantae</taxon>
        <taxon>Streptophyta</taxon>
        <taxon>Embryophyta</taxon>
        <taxon>Tracheophyta</taxon>
        <taxon>Spermatophyta</taxon>
        <taxon>Magnoliopsida</taxon>
        <taxon>eudicotyledons</taxon>
        <taxon>Gunneridae</taxon>
        <taxon>Pentapetalae</taxon>
        <taxon>rosids</taxon>
        <taxon>fabids</taxon>
        <taxon>Malpighiales</taxon>
        <taxon>Linaceae</taxon>
        <taxon>Linum</taxon>
    </lineage>
</organism>
<reference evidence="2 3" key="1">
    <citation type="submission" date="2024-04" db="EMBL/GenBank/DDBJ databases">
        <authorList>
            <person name="Fracassetti M."/>
        </authorList>
    </citation>
    <scope>NUCLEOTIDE SEQUENCE [LARGE SCALE GENOMIC DNA]</scope>
</reference>
<dbReference type="AlphaFoldDB" id="A0AAV2GC00"/>
<feature type="region of interest" description="Disordered" evidence="1">
    <location>
        <begin position="20"/>
        <end position="61"/>
    </location>
</feature>
<protein>
    <submittedName>
        <fullName evidence="2">Uncharacterized protein</fullName>
    </submittedName>
</protein>
<sequence length="112" mass="11320">MPSWALVRIVCVRWGGGVRPGVETGPDGGVAGSGDVVKDDPGDEESTVGDAAAGGVGMGRTSGRDGLGGAAWYSGDSGSGIEQPRINQRGCREVVCLKPGKVDSTNTTCLDR</sequence>